<comment type="caution">
    <text evidence="2">The sequence shown here is derived from an EMBL/GenBank/DDBJ whole genome shotgun (WGS) entry which is preliminary data.</text>
</comment>
<proteinExistence type="predicted"/>
<name>A0ABD0XUD4_9HEMI</name>
<sequence>MKLAEKLQNVCGTRPIPYQLKSSICGFREEAHGICFMEPERDLVGRFDAQRGHHQCCCILGSIDVSGAGAEVQHRKSHSMDTSSVAVSEDTTASLGSNQGKTIQLVPPSRERY</sequence>
<dbReference type="AlphaFoldDB" id="A0ABD0XUD4"/>
<dbReference type="EMBL" id="JBFDAA010000021">
    <property type="protein sequence ID" value="KAL1114891.1"/>
    <property type="molecule type" value="Genomic_DNA"/>
</dbReference>
<keyword evidence="3" id="KW-1185">Reference proteome</keyword>
<gene>
    <name evidence="2" type="ORF">AAG570_007715</name>
</gene>
<protein>
    <submittedName>
        <fullName evidence="2">Uncharacterized protein</fullName>
    </submittedName>
</protein>
<organism evidence="2 3">
    <name type="scientific">Ranatra chinensis</name>
    <dbReference type="NCBI Taxonomy" id="642074"/>
    <lineage>
        <taxon>Eukaryota</taxon>
        <taxon>Metazoa</taxon>
        <taxon>Ecdysozoa</taxon>
        <taxon>Arthropoda</taxon>
        <taxon>Hexapoda</taxon>
        <taxon>Insecta</taxon>
        <taxon>Pterygota</taxon>
        <taxon>Neoptera</taxon>
        <taxon>Paraneoptera</taxon>
        <taxon>Hemiptera</taxon>
        <taxon>Heteroptera</taxon>
        <taxon>Panheteroptera</taxon>
        <taxon>Nepomorpha</taxon>
        <taxon>Nepidae</taxon>
        <taxon>Ranatrinae</taxon>
        <taxon>Ranatra</taxon>
    </lineage>
</organism>
<dbReference type="Proteomes" id="UP001558652">
    <property type="component" value="Unassembled WGS sequence"/>
</dbReference>
<feature type="compositionally biased region" description="Polar residues" evidence="1">
    <location>
        <begin position="80"/>
        <end position="102"/>
    </location>
</feature>
<evidence type="ECO:0000313" key="3">
    <source>
        <dbReference type="Proteomes" id="UP001558652"/>
    </source>
</evidence>
<evidence type="ECO:0000313" key="2">
    <source>
        <dbReference type="EMBL" id="KAL1114891.1"/>
    </source>
</evidence>
<accession>A0ABD0XUD4</accession>
<evidence type="ECO:0000256" key="1">
    <source>
        <dbReference type="SAM" id="MobiDB-lite"/>
    </source>
</evidence>
<feature type="region of interest" description="Disordered" evidence="1">
    <location>
        <begin position="71"/>
        <end position="113"/>
    </location>
</feature>
<reference evidence="2 3" key="1">
    <citation type="submission" date="2024-07" db="EMBL/GenBank/DDBJ databases">
        <title>Chromosome-level genome assembly of the water stick insect Ranatra chinensis (Heteroptera: Nepidae).</title>
        <authorList>
            <person name="Liu X."/>
        </authorList>
    </citation>
    <scope>NUCLEOTIDE SEQUENCE [LARGE SCALE GENOMIC DNA]</scope>
    <source>
        <strain evidence="2">Cailab_2021Rc</strain>
        <tissue evidence="2">Muscle</tissue>
    </source>
</reference>